<proteinExistence type="inferred from homology"/>
<keyword evidence="2" id="KW-0175">Coiled coil</keyword>
<dbReference type="AlphaFoldDB" id="A0A2T0BGC9"/>
<organism evidence="3 4">
    <name type="scientific">Clostridium vincentii</name>
    <dbReference type="NCBI Taxonomy" id="52704"/>
    <lineage>
        <taxon>Bacteria</taxon>
        <taxon>Bacillati</taxon>
        <taxon>Bacillota</taxon>
        <taxon>Clostridia</taxon>
        <taxon>Eubacteriales</taxon>
        <taxon>Clostridiaceae</taxon>
        <taxon>Clostridium</taxon>
    </lineage>
</organism>
<name>A0A2T0BGC9_9CLOT</name>
<dbReference type="Pfam" id="PF05949">
    <property type="entry name" value="DUF881"/>
    <property type="match status" value="1"/>
</dbReference>
<keyword evidence="4" id="KW-1185">Reference proteome</keyword>
<evidence type="ECO:0000313" key="4">
    <source>
        <dbReference type="Proteomes" id="UP000239471"/>
    </source>
</evidence>
<dbReference type="EMBL" id="PVXQ01000011">
    <property type="protein sequence ID" value="PRR82929.1"/>
    <property type="molecule type" value="Genomic_DNA"/>
</dbReference>
<comment type="caution">
    <text evidence="3">The sequence shown here is derived from an EMBL/GenBank/DDBJ whole genome shotgun (WGS) entry which is preliminary data.</text>
</comment>
<dbReference type="PANTHER" id="PTHR37313">
    <property type="entry name" value="UPF0749 PROTEIN RV1825"/>
    <property type="match status" value="1"/>
</dbReference>
<comment type="similarity">
    <text evidence="1">Belongs to the UPF0749 family.</text>
</comment>
<feature type="coiled-coil region" evidence="2">
    <location>
        <begin position="40"/>
        <end position="74"/>
    </location>
</feature>
<dbReference type="PANTHER" id="PTHR37313:SF2">
    <property type="entry name" value="UPF0749 PROTEIN YLXX"/>
    <property type="match status" value="1"/>
</dbReference>
<dbReference type="Gene3D" id="3.30.70.1880">
    <property type="entry name" value="Protein of unknown function DUF881"/>
    <property type="match status" value="1"/>
</dbReference>
<dbReference type="OrthoDB" id="9776196at2"/>
<accession>A0A2T0BGC9</accession>
<dbReference type="RefSeq" id="WP_106059365.1">
    <property type="nucleotide sequence ID" value="NZ_PVXQ01000011.1"/>
</dbReference>
<sequence>MKKTASQITVALVCAILGFLLAYQFKVLATKEASQGNTNNSDIISEIESLTKEKEELAKANSELTQNLKTIEDSATEEGEIEKEIKNQLNNARMQAGLVDVTGQGMVITITPKNNIFSANSSSTTNDLGDDELVHLVNLLWFFKAEAININDFRITPQTGIKDAGNYTWVGSAGMVSPKEPIIIKAIGEKNRLNVGITFQNSVNLKYSSLANYDVEVKLIDDIVIEKTTQSLKSEFIKPVN</sequence>
<evidence type="ECO:0000256" key="1">
    <source>
        <dbReference type="ARBA" id="ARBA00009108"/>
    </source>
</evidence>
<dbReference type="Proteomes" id="UP000239471">
    <property type="component" value="Unassembled WGS sequence"/>
</dbReference>
<evidence type="ECO:0000313" key="3">
    <source>
        <dbReference type="EMBL" id="PRR82929.1"/>
    </source>
</evidence>
<evidence type="ECO:0008006" key="5">
    <source>
        <dbReference type="Google" id="ProtNLM"/>
    </source>
</evidence>
<protein>
    <recommendedName>
        <fullName evidence="5">Division initiation protein</fullName>
    </recommendedName>
</protein>
<evidence type="ECO:0000256" key="2">
    <source>
        <dbReference type="SAM" id="Coils"/>
    </source>
</evidence>
<gene>
    <name evidence="3" type="ORF">CLVI_13720</name>
</gene>
<reference evidence="3 4" key="1">
    <citation type="submission" date="2018-03" db="EMBL/GenBank/DDBJ databases">
        <title>Genome sequence of Clostridium vincentii DSM 10228.</title>
        <authorList>
            <person name="Poehlein A."/>
            <person name="Daniel R."/>
        </authorList>
    </citation>
    <scope>NUCLEOTIDE SEQUENCE [LARGE SCALE GENOMIC DNA]</scope>
    <source>
        <strain evidence="3 4">DSM 10228</strain>
    </source>
</reference>
<dbReference type="InterPro" id="IPR010273">
    <property type="entry name" value="DUF881"/>
</dbReference>